<evidence type="ECO:0000259" key="1">
    <source>
        <dbReference type="Pfam" id="PF13456"/>
    </source>
</evidence>
<reference evidence="2" key="1">
    <citation type="submission" date="2019-08" db="EMBL/GenBank/DDBJ databases">
        <authorList>
            <person name="Liu F."/>
        </authorList>
    </citation>
    <scope>NUCLEOTIDE SEQUENCE [LARGE SCALE GENOMIC DNA]</scope>
    <source>
        <strain evidence="2">PA1801</strain>
        <tissue evidence="2">Leaf</tissue>
    </source>
</reference>
<sequence>MAAPSYRKLDKRIYIRFPLVTNAWIELWALRDGLSLALQMNIAHFDIEDDAEIVVKIINSTQSNWFLCTLVNDCKS</sequence>
<evidence type="ECO:0000313" key="3">
    <source>
        <dbReference type="Proteomes" id="UP000325315"/>
    </source>
</evidence>
<dbReference type="Proteomes" id="UP000325315">
    <property type="component" value="Unassembled WGS sequence"/>
</dbReference>
<organism evidence="2 3">
    <name type="scientific">Gossypium australe</name>
    <dbReference type="NCBI Taxonomy" id="47621"/>
    <lineage>
        <taxon>Eukaryota</taxon>
        <taxon>Viridiplantae</taxon>
        <taxon>Streptophyta</taxon>
        <taxon>Embryophyta</taxon>
        <taxon>Tracheophyta</taxon>
        <taxon>Spermatophyta</taxon>
        <taxon>Magnoliopsida</taxon>
        <taxon>eudicotyledons</taxon>
        <taxon>Gunneridae</taxon>
        <taxon>Pentapetalae</taxon>
        <taxon>rosids</taxon>
        <taxon>malvids</taxon>
        <taxon>Malvales</taxon>
        <taxon>Malvaceae</taxon>
        <taxon>Malvoideae</taxon>
        <taxon>Gossypium</taxon>
    </lineage>
</organism>
<gene>
    <name evidence="2" type="ORF">EPI10_031257</name>
</gene>
<dbReference type="InterPro" id="IPR012337">
    <property type="entry name" value="RNaseH-like_sf"/>
</dbReference>
<dbReference type="Pfam" id="PF13456">
    <property type="entry name" value="RVT_3"/>
    <property type="match status" value="1"/>
</dbReference>
<dbReference type="InterPro" id="IPR002156">
    <property type="entry name" value="RNaseH_domain"/>
</dbReference>
<accession>A0A5B6X2Y2</accession>
<feature type="domain" description="RNase H type-1" evidence="1">
    <location>
        <begin position="26"/>
        <end position="64"/>
    </location>
</feature>
<evidence type="ECO:0000313" key="2">
    <source>
        <dbReference type="EMBL" id="KAA3487432.1"/>
    </source>
</evidence>
<dbReference type="GO" id="GO:0003676">
    <property type="term" value="F:nucleic acid binding"/>
    <property type="evidence" value="ECO:0007669"/>
    <property type="project" value="InterPro"/>
</dbReference>
<keyword evidence="3" id="KW-1185">Reference proteome</keyword>
<dbReference type="SUPFAM" id="SSF53098">
    <property type="entry name" value="Ribonuclease H-like"/>
    <property type="match status" value="1"/>
</dbReference>
<dbReference type="EMBL" id="SMMG02000001">
    <property type="protein sequence ID" value="KAA3487432.1"/>
    <property type="molecule type" value="Genomic_DNA"/>
</dbReference>
<protein>
    <recommendedName>
        <fullName evidence="1">RNase H type-1 domain-containing protein</fullName>
    </recommendedName>
</protein>
<proteinExistence type="predicted"/>
<dbReference type="OrthoDB" id="1002604at2759"/>
<comment type="caution">
    <text evidence="2">The sequence shown here is derived from an EMBL/GenBank/DDBJ whole genome shotgun (WGS) entry which is preliminary data.</text>
</comment>
<name>A0A5B6X2Y2_9ROSI</name>
<dbReference type="GO" id="GO:0004523">
    <property type="term" value="F:RNA-DNA hybrid ribonuclease activity"/>
    <property type="evidence" value="ECO:0007669"/>
    <property type="project" value="InterPro"/>
</dbReference>
<dbReference type="AlphaFoldDB" id="A0A5B6X2Y2"/>